<dbReference type="Pfam" id="PF17316">
    <property type="entry name" value="Perilipin_2"/>
    <property type="match status" value="1"/>
</dbReference>
<feature type="compositionally biased region" description="Polar residues" evidence="1">
    <location>
        <begin position="192"/>
        <end position="220"/>
    </location>
</feature>
<dbReference type="PANTHER" id="PTHR47372">
    <property type="entry name" value="DAUER UP-REGULATED-RELATED"/>
    <property type="match status" value="1"/>
</dbReference>
<dbReference type="EMBL" id="CAUWAG010000018">
    <property type="protein sequence ID" value="CAJ2511420.1"/>
    <property type="molecule type" value="Genomic_DNA"/>
</dbReference>
<accession>A0AAI8YNQ0</accession>
<comment type="caution">
    <text evidence="2">The sequence shown here is derived from an EMBL/GenBank/DDBJ whole genome shotgun (WGS) entry which is preliminary data.</text>
</comment>
<sequence>MPAQVNGDAHPASATLSHISEYPVVNDSLSYLKKNPYGQKSIELSDSAYQTFAKPIMPYLARPYQYVSPYVQKADYIGDNALGRFDQRLPILTKSTDELLDYGQNIIFFPLRKSMQTKDHLFDVYASERKKFNGEGLVTYGKAWVSTGLVATSEVLTWIGDMIRASKQQAKQFGNEAAEQAKETGSEAAEQAKQSGNQASEKTKETGNQASEKAKQTGNQAREKTKEAGDKAKN</sequence>
<evidence type="ECO:0000313" key="2">
    <source>
        <dbReference type="EMBL" id="CAJ2511420.1"/>
    </source>
</evidence>
<protein>
    <submittedName>
        <fullName evidence="2">Uu.00g070450.m01.CDS01</fullName>
    </submittedName>
</protein>
<gene>
    <name evidence="2" type="ORF">KHLLAP_LOCUS11888</name>
</gene>
<proteinExistence type="predicted"/>
<evidence type="ECO:0000313" key="3">
    <source>
        <dbReference type="Proteomes" id="UP001295740"/>
    </source>
</evidence>
<dbReference type="AlphaFoldDB" id="A0AAI8YNQ0"/>
<evidence type="ECO:0000256" key="1">
    <source>
        <dbReference type="SAM" id="MobiDB-lite"/>
    </source>
</evidence>
<organism evidence="2 3">
    <name type="scientific">Anthostomella pinea</name>
    <dbReference type="NCBI Taxonomy" id="933095"/>
    <lineage>
        <taxon>Eukaryota</taxon>
        <taxon>Fungi</taxon>
        <taxon>Dikarya</taxon>
        <taxon>Ascomycota</taxon>
        <taxon>Pezizomycotina</taxon>
        <taxon>Sordariomycetes</taxon>
        <taxon>Xylariomycetidae</taxon>
        <taxon>Xylariales</taxon>
        <taxon>Xylariaceae</taxon>
        <taxon>Anthostomella</taxon>
    </lineage>
</organism>
<dbReference type="PANTHER" id="PTHR47372:SF24">
    <property type="entry name" value="LATE EMBRYOGENESIS ABUNDANT PROTEIN (LEA) FAMILY PROTEIN"/>
    <property type="match status" value="1"/>
</dbReference>
<reference evidence="2" key="1">
    <citation type="submission" date="2023-10" db="EMBL/GenBank/DDBJ databases">
        <authorList>
            <person name="Hackl T."/>
        </authorList>
    </citation>
    <scope>NUCLEOTIDE SEQUENCE</scope>
</reference>
<feature type="compositionally biased region" description="Basic and acidic residues" evidence="1">
    <location>
        <begin position="221"/>
        <end position="234"/>
    </location>
</feature>
<name>A0AAI8YNQ0_9PEZI</name>
<dbReference type="Proteomes" id="UP001295740">
    <property type="component" value="Unassembled WGS sequence"/>
</dbReference>
<feature type="region of interest" description="Disordered" evidence="1">
    <location>
        <begin position="174"/>
        <end position="234"/>
    </location>
</feature>
<keyword evidence="3" id="KW-1185">Reference proteome</keyword>